<reference evidence="2" key="1">
    <citation type="submission" date="2016-12" db="EMBL/GenBank/DDBJ databases">
        <authorList>
            <person name="Moulin L."/>
        </authorList>
    </citation>
    <scope>NUCLEOTIDE SEQUENCE [LARGE SCALE GENOMIC DNA]</scope>
    <source>
        <strain evidence="2">STM 7183</strain>
    </source>
</reference>
<keyword evidence="1" id="KW-0472">Membrane</keyword>
<proteinExistence type="predicted"/>
<dbReference type="Proteomes" id="UP000195569">
    <property type="component" value="Unassembled WGS sequence"/>
</dbReference>
<evidence type="ECO:0000256" key="1">
    <source>
        <dbReference type="SAM" id="Phobius"/>
    </source>
</evidence>
<comment type="caution">
    <text evidence="2">The sequence shown here is derived from an EMBL/GenBank/DDBJ whole genome shotgun (WGS) entry which is preliminary data.</text>
</comment>
<organism evidence="2 3">
    <name type="scientific">Paraburkholderia piptadeniae</name>
    <dbReference type="NCBI Taxonomy" id="1701573"/>
    <lineage>
        <taxon>Bacteria</taxon>
        <taxon>Pseudomonadati</taxon>
        <taxon>Pseudomonadota</taxon>
        <taxon>Betaproteobacteria</taxon>
        <taxon>Burkholderiales</taxon>
        <taxon>Burkholderiaceae</taxon>
        <taxon>Paraburkholderia</taxon>
    </lineage>
</organism>
<dbReference type="AlphaFoldDB" id="A0A1N7S4U9"/>
<name>A0A1N7S4U9_9BURK</name>
<feature type="transmembrane region" description="Helical" evidence="1">
    <location>
        <begin position="15"/>
        <end position="33"/>
    </location>
</feature>
<sequence length="39" mass="4629">MIVEYFARLSGWDQLVYLWELIVLVCKFLWNLLRLLGGG</sequence>
<accession>A0A1N7S4U9</accession>
<protein>
    <submittedName>
        <fullName evidence="2">Uncharacterized protein</fullName>
    </submittedName>
</protein>
<evidence type="ECO:0000313" key="3">
    <source>
        <dbReference type="Proteomes" id="UP000195569"/>
    </source>
</evidence>
<keyword evidence="1" id="KW-0812">Transmembrane</keyword>
<keyword evidence="3" id="KW-1185">Reference proteome</keyword>
<dbReference type="EMBL" id="CYGY02000032">
    <property type="protein sequence ID" value="SIT42370.1"/>
    <property type="molecule type" value="Genomic_DNA"/>
</dbReference>
<gene>
    <name evidence="2" type="ORF">BN2476_320084</name>
</gene>
<keyword evidence="1" id="KW-1133">Transmembrane helix</keyword>
<evidence type="ECO:0000313" key="2">
    <source>
        <dbReference type="EMBL" id="SIT42370.1"/>
    </source>
</evidence>